<dbReference type="PANTHER" id="PTHR21716">
    <property type="entry name" value="TRANSMEMBRANE PROTEIN"/>
    <property type="match status" value="1"/>
</dbReference>
<accession>A0A0E3UYQ4</accession>
<protein>
    <recommendedName>
        <fullName evidence="11">Permease</fullName>
    </recommendedName>
</protein>
<dbReference type="InterPro" id="IPR002549">
    <property type="entry name" value="AI-2E-like"/>
</dbReference>
<keyword evidence="4" id="KW-1003">Cell membrane</keyword>
<dbReference type="Pfam" id="PF01594">
    <property type="entry name" value="AI-2E_transport"/>
    <property type="match status" value="1"/>
</dbReference>
<evidence type="ECO:0008006" key="11">
    <source>
        <dbReference type="Google" id="ProtNLM"/>
    </source>
</evidence>
<feature type="transmembrane region" description="Helical" evidence="8">
    <location>
        <begin position="229"/>
        <end position="256"/>
    </location>
</feature>
<dbReference type="PANTHER" id="PTHR21716:SF53">
    <property type="entry name" value="PERMEASE PERM-RELATED"/>
    <property type="match status" value="1"/>
</dbReference>
<keyword evidence="3" id="KW-0813">Transport</keyword>
<evidence type="ECO:0000256" key="8">
    <source>
        <dbReference type="SAM" id="Phobius"/>
    </source>
</evidence>
<evidence type="ECO:0000256" key="3">
    <source>
        <dbReference type="ARBA" id="ARBA00022448"/>
    </source>
</evidence>
<comment type="subcellular location">
    <subcellularLocation>
        <location evidence="1">Cell membrane</location>
        <topology evidence="1">Multi-pass membrane protein</topology>
    </subcellularLocation>
</comment>
<keyword evidence="5 8" id="KW-0812">Transmembrane</keyword>
<gene>
    <name evidence="9" type="ORF">PKOR_18025</name>
</gene>
<dbReference type="RefSeq" id="WP_046312512.1">
    <property type="nucleotide sequence ID" value="NZ_CBCSCY010000091.1"/>
</dbReference>
<dbReference type="PATRIC" id="fig|400092.3.peg.3952"/>
<dbReference type="Proteomes" id="UP000033109">
    <property type="component" value="Chromosome"/>
</dbReference>
<feature type="transmembrane region" description="Helical" evidence="8">
    <location>
        <begin position="143"/>
        <end position="167"/>
    </location>
</feature>
<dbReference type="OrthoDB" id="9793390at2"/>
<reference evidence="9 10" key="1">
    <citation type="journal article" date="2015" name="Sci. Rep.">
        <title>Unraveling adaptation of Pontibacter korlensis to radiation and infertility in desert through complete genome and comparative transcriptomic analysis.</title>
        <authorList>
            <person name="Dai J."/>
            <person name="Dai W."/>
            <person name="Qiu C."/>
            <person name="Yang Z."/>
            <person name="Zhang Y."/>
            <person name="Zhou M."/>
            <person name="Zhang L."/>
            <person name="Fang C."/>
            <person name="Gao Q."/>
            <person name="Yang Q."/>
            <person name="Li X."/>
            <person name="Wang Z."/>
            <person name="Wang Z."/>
            <person name="Jia Z."/>
            <person name="Chen X."/>
        </authorList>
    </citation>
    <scope>NUCLEOTIDE SEQUENCE [LARGE SCALE GENOMIC DNA]</scope>
    <source>
        <strain evidence="9 10">X14-1T</strain>
    </source>
</reference>
<dbReference type="KEGG" id="pko:PKOR_18025"/>
<sequence>MENKYSKLQHYTLVLLFGILLVFVLVEAREFLYPVFMAILFSYLLYPVENMLEGWGLPRILANFIIVIAAMALFVGALILLYKQLTSFMGDFPSLQEEAMKNLDRLQHSIDEHFGSTSPDNEHWLQMQVSNALEFSGNFLRDILMATTGTVAKIGLMPVYIFLILYYRNKFENFIYRQLPPARHPRAKQIIDEISNVTKHYMAGVVIVILILCVLNSTGLYLIGVEYALLLGIISAFINFIPYFGTLIGGAVPLLYTLMVQGDPNKALMVLIFFLAVQFTENNILTPNITGSKVNINPLFTILSIIVGGMIWGLPGMFLAVPYLGMFKVYCNYNESLSGWSYMLGTEGTEEHALTLGKIKRALGLGKEN</sequence>
<evidence type="ECO:0000256" key="4">
    <source>
        <dbReference type="ARBA" id="ARBA00022475"/>
    </source>
</evidence>
<feature type="transmembrane region" description="Helical" evidence="8">
    <location>
        <begin position="268"/>
        <end position="286"/>
    </location>
</feature>
<dbReference type="GO" id="GO:0055085">
    <property type="term" value="P:transmembrane transport"/>
    <property type="evidence" value="ECO:0007669"/>
    <property type="project" value="TreeGrafter"/>
</dbReference>
<feature type="transmembrane region" description="Helical" evidence="8">
    <location>
        <begin position="60"/>
        <end position="82"/>
    </location>
</feature>
<name>A0A0E3UYQ4_9BACT</name>
<proteinExistence type="inferred from homology"/>
<keyword evidence="7 8" id="KW-0472">Membrane</keyword>
<dbReference type="EMBL" id="CP009621">
    <property type="protein sequence ID" value="AKD04646.1"/>
    <property type="molecule type" value="Genomic_DNA"/>
</dbReference>
<evidence type="ECO:0000256" key="2">
    <source>
        <dbReference type="ARBA" id="ARBA00009773"/>
    </source>
</evidence>
<feature type="transmembrane region" description="Helical" evidence="8">
    <location>
        <begin position="298"/>
        <end position="321"/>
    </location>
</feature>
<dbReference type="GO" id="GO:0005886">
    <property type="term" value="C:plasma membrane"/>
    <property type="evidence" value="ECO:0007669"/>
    <property type="project" value="UniProtKB-SubCell"/>
</dbReference>
<feature type="transmembrane region" description="Helical" evidence="8">
    <location>
        <begin position="7"/>
        <end position="25"/>
    </location>
</feature>
<evidence type="ECO:0000256" key="6">
    <source>
        <dbReference type="ARBA" id="ARBA00022989"/>
    </source>
</evidence>
<organism evidence="9 10">
    <name type="scientific">Pontibacter korlensis</name>
    <dbReference type="NCBI Taxonomy" id="400092"/>
    <lineage>
        <taxon>Bacteria</taxon>
        <taxon>Pseudomonadati</taxon>
        <taxon>Bacteroidota</taxon>
        <taxon>Cytophagia</taxon>
        <taxon>Cytophagales</taxon>
        <taxon>Hymenobacteraceae</taxon>
        <taxon>Pontibacter</taxon>
    </lineage>
</organism>
<evidence type="ECO:0000256" key="7">
    <source>
        <dbReference type="ARBA" id="ARBA00023136"/>
    </source>
</evidence>
<feature type="transmembrane region" description="Helical" evidence="8">
    <location>
        <begin position="31"/>
        <end position="48"/>
    </location>
</feature>
<keyword evidence="6 8" id="KW-1133">Transmembrane helix</keyword>
<evidence type="ECO:0000256" key="5">
    <source>
        <dbReference type="ARBA" id="ARBA00022692"/>
    </source>
</evidence>
<evidence type="ECO:0000313" key="9">
    <source>
        <dbReference type="EMBL" id="AKD04646.1"/>
    </source>
</evidence>
<feature type="transmembrane region" description="Helical" evidence="8">
    <location>
        <begin position="201"/>
        <end position="223"/>
    </location>
</feature>
<dbReference type="AlphaFoldDB" id="A0A0E3UYQ4"/>
<evidence type="ECO:0000313" key="10">
    <source>
        <dbReference type="Proteomes" id="UP000033109"/>
    </source>
</evidence>
<dbReference type="HOGENOM" id="CLU_031275_0_2_10"/>
<evidence type="ECO:0000256" key="1">
    <source>
        <dbReference type="ARBA" id="ARBA00004651"/>
    </source>
</evidence>
<comment type="similarity">
    <text evidence="2">Belongs to the autoinducer-2 exporter (AI-2E) (TC 2.A.86) family.</text>
</comment>
<keyword evidence="10" id="KW-1185">Reference proteome</keyword>